<reference evidence="7" key="1">
    <citation type="journal article" date="2023" name="G3 (Bethesda)">
        <title>Whole genome assembly and annotation of the endangered Caribbean coral Acropora cervicornis.</title>
        <authorList>
            <person name="Selwyn J.D."/>
            <person name="Vollmer S.V."/>
        </authorList>
    </citation>
    <scope>NUCLEOTIDE SEQUENCE</scope>
    <source>
        <strain evidence="7">K2</strain>
    </source>
</reference>
<dbReference type="PANTHER" id="PTHR10075:SF14">
    <property type="entry name" value="CELL ADHESION MOLECULE DSCAM2-RELATED"/>
    <property type="match status" value="1"/>
</dbReference>
<dbReference type="Gene3D" id="2.60.40.10">
    <property type="entry name" value="Immunoglobulins"/>
    <property type="match status" value="3"/>
</dbReference>
<evidence type="ECO:0000313" key="8">
    <source>
        <dbReference type="Proteomes" id="UP001249851"/>
    </source>
</evidence>
<feature type="region of interest" description="Disordered" evidence="3">
    <location>
        <begin position="130"/>
        <end position="192"/>
    </location>
</feature>
<dbReference type="PROSITE" id="PS51390">
    <property type="entry name" value="WAP"/>
    <property type="match status" value="1"/>
</dbReference>
<dbReference type="SMART" id="SM00408">
    <property type="entry name" value="IGc2"/>
    <property type="match status" value="2"/>
</dbReference>
<evidence type="ECO:0000259" key="5">
    <source>
        <dbReference type="PROSITE" id="PS50835"/>
    </source>
</evidence>
<feature type="compositionally biased region" description="Low complexity" evidence="3">
    <location>
        <begin position="165"/>
        <end position="177"/>
    </location>
</feature>
<dbReference type="GO" id="GO:0005576">
    <property type="term" value="C:extracellular region"/>
    <property type="evidence" value="ECO:0007669"/>
    <property type="project" value="InterPro"/>
</dbReference>
<feature type="coiled-coil region" evidence="2">
    <location>
        <begin position="98"/>
        <end position="125"/>
    </location>
</feature>
<keyword evidence="1" id="KW-0393">Immunoglobulin domain</keyword>
<protein>
    <submittedName>
        <fullName evidence="7">Hemicentin-1</fullName>
    </submittedName>
</protein>
<dbReference type="InterPro" id="IPR013783">
    <property type="entry name" value="Ig-like_fold"/>
</dbReference>
<dbReference type="AlphaFoldDB" id="A0AAD9VA87"/>
<feature type="domain" description="WAP" evidence="6">
    <location>
        <begin position="377"/>
        <end position="426"/>
    </location>
</feature>
<sequence length="440" mass="48209">MSSKEKSIMSNSTNLVSFIVSMIALMLAFVAFLRIEIQLNSQETKIAAVEQSCFKRIDQLSSEFTEKLYRYSSDGKIRNHRSVDTPGLIANNETLTAERKLMEIREEIKDDLQRIQEENRRVCRTALGSKCLQGPKGEPGPKGDKGDTGISGVPGAKGQKGEKGTQGTPGTPGKLGPSNQPDGDPKPSITWRRDGTVLTSGLKYSVQNDGELIIRHAQYNDGGFPSPIVQWTRMFSRLPKRRSFPSVENLNIASTTRDDSGVYICEASNDIGRAQVITQLVVLVLPRFLLKPPEQLTVNTGDILEVNCSAQGDQTLRVSWNREYAEFTSHRASVRADGTLIITQLVPEDSGKYFCTAESVGGAIKISTEMNLVVVKKGMKAGICPIPLPVDSCEGEVDDECVLDSDCFGDMKCCSDSCEKLCVQPPEMTFTQLAPTAEQI</sequence>
<dbReference type="PANTHER" id="PTHR10075">
    <property type="entry name" value="BASIGIN RELATED"/>
    <property type="match status" value="1"/>
</dbReference>
<dbReference type="InterPro" id="IPR008197">
    <property type="entry name" value="WAP_dom"/>
</dbReference>
<dbReference type="InterPro" id="IPR008160">
    <property type="entry name" value="Collagen"/>
</dbReference>
<dbReference type="SMART" id="SM00409">
    <property type="entry name" value="IG"/>
    <property type="match status" value="2"/>
</dbReference>
<organism evidence="7 8">
    <name type="scientific">Acropora cervicornis</name>
    <name type="common">Staghorn coral</name>
    <dbReference type="NCBI Taxonomy" id="6130"/>
    <lineage>
        <taxon>Eukaryota</taxon>
        <taxon>Metazoa</taxon>
        <taxon>Cnidaria</taxon>
        <taxon>Anthozoa</taxon>
        <taxon>Hexacorallia</taxon>
        <taxon>Scleractinia</taxon>
        <taxon>Astrocoeniina</taxon>
        <taxon>Acroporidae</taxon>
        <taxon>Acropora</taxon>
    </lineage>
</organism>
<dbReference type="InterPro" id="IPR036645">
    <property type="entry name" value="Elafin-like_sf"/>
</dbReference>
<dbReference type="InterPro" id="IPR036179">
    <property type="entry name" value="Ig-like_dom_sf"/>
</dbReference>
<evidence type="ECO:0000256" key="2">
    <source>
        <dbReference type="SAM" id="Coils"/>
    </source>
</evidence>
<dbReference type="Gene3D" id="4.10.75.10">
    <property type="entry name" value="Elafin-like"/>
    <property type="match status" value="1"/>
</dbReference>
<reference evidence="7" key="2">
    <citation type="journal article" date="2023" name="Science">
        <title>Genomic signatures of disease resistance in endangered staghorn corals.</title>
        <authorList>
            <person name="Vollmer S.V."/>
            <person name="Selwyn J.D."/>
            <person name="Despard B.A."/>
            <person name="Roesel C.L."/>
        </authorList>
    </citation>
    <scope>NUCLEOTIDE SEQUENCE</scope>
    <source>
        <strain evidence="7">K2</strain>
    </source>
</reference>
<dbReference type="CDD" id="cd00199">
    <property type="entry name" value="WAP"/>
    <property type="match status" value="1"/>
</dbReference>
<evidence type="ECO:0000256" key="1">
    <source>
        <dbReference type="ARBA" id="ARBA00023319"/>
    </source>
</evidence>
<keyword evidence="4" id="KW-0812">Transmembrane</keyword>
<dbReference type="InterPro" id="IPR013098">
    <property type="entry name" value="Ig_I-set"/>
</dbReference>
<name>A0AAD9VA87_ACRCE</name>
<evidence type="ECO:0000259" key="6">
    <source>
        <dbReference type="PROSITE" id="PS51390"/>
    </source>
</evidence>
<evidence type="ECO:0000256" key="4">
    <source>
        <dbReference type="SAM" id="Phobius"/>
    </source>
</evidence>
<feature type="domain" description="Ig-like" evidence="5">
    <location>
        <begin position="185"/>
        <end position="278"/>
    </location>
</feature>
<keyword evidence="4" id="KW-0472">Membrane</keyword>
<proteinExistence type="predicted"/>
<dbReference type="EMBL" id="JARQWQ010000016">
    <property type="protein sequence ID" value="KAK2566672.1"/>
    <property type="molecule type" value="Genomic_DNA"/>
</dbReference>
<keyword evidence="8" id="KW-1185">Reference proteome</keyword>
<dbReference type="InterPro" id="IPR003598">
    <property type="entry name" value="Ig_sub2"/>
</dbReference>
<dbReference type="Pfam" id="PF01391">
    <property type="entry name" value="Collagen"/>
    <property type="match status" value="1"/>
</dbReference>
<comment type="caution">
    <text evidence="7">The sequence shown here is derived from an EMBL/GenBank/DDBJ whole genome shotgun (WGS) entry which is preliminary data.</text>
</comment>
<dbReference type="InterPro" id="IPR003599">
    <property type="entry name" value="Ig_sub"/>
</dbReference>
<evidence type="ECO:0000256" key="3">
    <source>
        <dbReference type="SAM" id="MobiDB-lite"/>
    </source>
</evidence>
<dbReference type="InterPro" id="IPR013151">
    <property type="entry name" value="Immunoglobulin_dom"/>
</dbReference>
<dbReference type="SUPFAM" id="SSF57256">
    <property type="entry name" value="Elafin-like"/>
    <property type="match status" value="1"/>
</dbReference>
<dbReference type="Pfam" id="PF07679">
    <property type="entry name" value="I-set"/>
    <property type="match status" value="1"/>
</dbReference>
<dbReference type="Pfam" id="PF00095">
    <property type="entry name" value="WAP"/>
    <property type="match status" value="1"/>
</dbReference>
<gene>
    <name evidence="7" type="ORF">P5673_009338</name>
</gene>
<dbReference type="CDD" id="cd00096">
    <property type="entry name" value="Ig"/>
    <property type="match status" value="1"/>
</dbReference>
<feature type="transmembrane region" description="Helical" evidence="4">
    <location>
        <begin position="12"/>
        <end position="33"/>
    </location>
</feature>
<dbReference type="Pfam" id="PF00047">
    <property type="entry name" value="ig"/>
    <property type="match status" value="1"/>
</dbReference>
<dbReference type="PROSITE" id="PS50835">
    <property type="entry name" value="IG_LIKE"/>
    <property type="match status" value="2"/>
</dbReference>
<dbReference type="InterPro" id="IPR007110">
    <property type="entry name" value="Ig-like_dom"/>
</dbReference>
<dbReference type="SUPFAM" id="SSF48726">
    <property type="entry name" value="Immunoglobulin"/>
    <property type="match status" value="2"/>
</dbReference>
<dbReference type="GO" id="GO:0030414">
    <property type="term" value="F:peptidase inhibitor activity"/>
    <property type="evidence" value="ECO:0007669"/>
    <property type="project" value="InterPro"/>
</dbReference>
<keyword evidence="2" id="KW-0175">Coiled coil</keyword>
<dbReference type="Proteomes" id="UP001249851">
    <property type="component" value="Unassembled WGS sequence"/>
</dbReference>
<keyword evidence="4" id="KW-1133">Transmembrane helix</keyword>
<feature type="domain" description="Ig-like" evidence="5">
    <location>
        <begin position="286"/>
        <end position="371"/>
    </location>
</feature>
<dbReference type="SMART" id="SM00217">
    <property type="entry name" value="WAP"/>
    <property type="match status" value="1"/>
</dbReference>
<evidence type="ECO:0000313" key="7">
    <source>
        <dbReference type="EMBL" id="KAK2566672.1"/>
    </source>
</evidence>
<accession>A0AAD9VA87</accession>